<keyword evidence="2" id="KW-1185">Reference proteome</keyword>
<name>A0ABR9VL47_9CYAN</name>
<dbReference type="Proteomes" id="UP000606776">
    <property type="component" value="Unassembled WGS sequence"/>
</dbReference>
<reference evidence="1 2" key="1">
    <citation type="submission" date="2020-10" db="EMBL/GenBank/DDBJ databases">
        <authorList>
            <person name="Castelo-Branco R."/>
            <person name="Eusebio N."/>
            <person name="Adriana R."/>
            <person name="Vieira A."/>
            <person name="Brugerolle De Fraissinette N."/>
            <person name="Rezende De Castro R."/>
            <person name="Schneider M.P."/>
            <person name="Vasconcelos V."/>
            <person name="Leao P.N."/>
        </authorList>
    </citation>
    <scope>NUCLEOTIDE SEQUENCE [LARGE SCALE GENOMIC DNA]</scope>
    <source>
        <strain evidence="1 2">LEGE 00250</strain>
    </source>
</reference>
<dbReference type="EMBL" id="JADEWB010000299">
    <property type="protein sequence ID" value="MBE9239230.1"/>
    <property type="molecule type" value="Genomic_DNA"/>
</dbReference>
<evidence type="ECO:0000313" key="2">
    <source>
        <dbReference type="Proteomes" id="UP000606776"/>
    </source>
</evidence>
<proteinExistence type="predicted"/>
<dbReference type="RefSeq" id="WP_193944394.1">
    <property type="nucleotide sequence ID" value="NZ_JADEWB010000299.1"/>
</dbReference>
<evidence type="ECO:0000313" key="1">
    <source>
        <dbReference type="EMBL" id="MBE9239230.1"/>
    </source>
</evidence>
<gene>
    <name evidence="1" type="ORF">IQ227_25275</name>
</gene>
<accession>A0ABR9VL47</accession>
<protein>
    <submittedName>
        <fullName evidence="1">Uncharacterized protein</fullName>
    </submittedName>
</protein>
<sequence length="76" mass="8470">MEHTTISIPVDAAIAQAYTKLSEEEPKKIQFLLALRIKNLLDEPSISMSKLMDEIGTKAEARGLNSEILNDLLNDE</sequence>
<organism evidence="1 2">
    <name type="scientific">Sphaerospermopsis aphanizomenoides LEGE 00250</name>
    <dbReference type="NCBI Taxonomy" id="2777972"/>
    <lineage>
        <taxon>Bacteria</taxon>
        <taxon>Bacillati</taxon>
        <taxon>Cyanobacteriota</taxon>
        <taxon>Cyanophyceae</taxon>
        <taxon>Nostocales</taxon>
        <taxon>Aphanizomenonaceae</taxon>
        <taxon>Sphaerospermopsis</taxon>
        <taxon>Sphaerospermopsis aphanizomenoides</taxon>
    </lineage>
</organism>
<comment type="caution">
    <text evidence="1">The sequence shown here is derived from an EMBL/GenBank/DDBJ whole genome shotgun (WGS) entry which is preliminary data.</text>
</comment>